<evidence type="ECO:0000313" key="2">
    <source>
        <dbReference type="EMBL" id="CDH43863.1"/>
    </source>
</evidence>
<dbReference type="Proteomes" id="UP000019184">
    <property type="component" value="Unassembled WGS sequence"/>
</dbReference>
<dbReference type="EMBL" id="CBTK010000043">
    <property type="protein sequence ID" value="CDH43863.1"/>
    <property type="molecule type" value="Genomic_DNA"/>
</dbReference>
<sequence>MTTVVINSHTYSDDSDPSTGLAAGGHRTRFIPALADVVVVAGTVASNAATTTANTATATTQAGIATTQAGIATTQASTATTQAGIATTQAGNASASAAAALISETNANIFSMGSLPTQTGNAGKALTTNGTLVAWSAPAPAAHTHLAADLPPSLVKSYFMAGW</sequence>
<feature type="region of interest" description="Disordered" evidence="1">
    <location>
        <begin position="1"/>
        <end position="20"/>
    </location>
</feature>
<organism evidence="2 3">
    <name type="scientific">Candidatus Contendobacter odensis Run_B_J11</name>
    <dbReference type="NCBI Taxonomy" id="1400861"/>
    <lineage>
        <taxon>Bacteria</taxon>
        <taxon>Pseudomonadati</taxon>
        <taxon>Pseudomonadota</taxon>
        <taxon>Gammaproteobacteria</taxon>
        <taxon>Candidatus Competibacteraceae</taxon>
        <taxon>Candidatus Contendibacter</taxon>
    </lineage>
</organism>
<evidence type="ECO:0000256" key="1">
    <source>
        <dbReference type="SAM" id="MobiDB-lite"/>
    </source>
</evidence>
<reference evidence="2 3" key="1">
    <citation type="journal article" date="2014" name="ISME J.">
        <title>Candidatus Competibacter-lineage genomes retrieved from metagenomes reveal functional metabolic diversity.</title>
        <authorList>
            <person name="McIlroy S.J."/>
            <person name="Albertsen M."/>
            <person name="Andresen E.K."/>
            <person name="Saunders A.M."/>
            <person name="Kristiansen R."/>
            <person name="Stokholm-Bjerregaard M."/>
            <person name="Nielsen K.L."/>
            <person name="Nielsen P.H."/>
        </authorList>
    </citation>
    <scope>NUCLEOTIDE SEQUENCE [LARGE SCALE GENOMIC DNA]</scope>
    <source>
        <strain evidence="2 3">Run_B_J11</strain>
    </source>
</reference>
<gene>
    <name evidence="2" type="ORF">BN874_1370028</name>
</gene>
<name>A0A7U7G947_9GAMM</name>
<evidence type="ECO:0000313" key="3">
    <source>
        <dbReference type="Proteomes" id="UP000019184"/>
    </source>
</evidence>
<dbReference type="RefSeq" id="WP_034430924.1">
    <property type="nucleotide sequence ID" value="NZ_CBTK010000043.1"/>
</dbReference>
<comment type="caution">
    <text evidence="2">The sequence shown here is derived from an EMBL/GenBank/DDBJ whole genome shotgun (WGS) entry which is preliminary data.</text>
</comment>
<proteinExistence type="predicted"/>
<protein>
    <submittedName>
        <fullName evidence="2">Uncharacterized protein</fullName>
    </submittedName>
</protein>
<dbReference type="AlphaFoldDB" id="A0A7U7G947"/>
<feature type="compositionally biased region" description="Polar residues" evidence="1">
    <location>
        <begin position="1"/>
        <end position="10"/>
    </location>
</feature>
<accession>A0A7U7G947</accession>
<keyword evidence="3" id="KW-1185">Reference proteome</keyword>